<feature type="domain" description="Thioredoxin" evidence="5">
    <location>
        <begin position="11"/>
        <end position="146"/>
    </location>
</feature>
<dbReference type="Pfam" id="PF13848">
    <property type="entry name" value="Thioredoxin_6"/>
    <property type="match status" value="1"/>
</dbReference>
<evidence type="ECO:0000256" key="3">
    <source>
        <dbReference type="SAM" id="MobiDB-lite"/>
    </source>
</evidence>
<reference evidence="6 7" key="1">
    <citation type="journal article" date="2013" name="Nat. Commun.">
        <title>The evolution and pathogenic mechanisms of the rice sheath blight pathogen.</title>
        <authorList>
            <person name="Zheng A."/>
            <person name="Lin R."/>
            <person name="Xu L."/>
            <person name="Qin P."/>
            <person name="Tang C."/>
            <person name="Ai P."/>
            <person name="Zhang D."/>
            <person name="Liu Y."/>
            <person name="Sun Z."/>
            <person name="Feng H."/>
            <person name="Wang Y."/>
            <person name="Chen Y."/>
            <person name="Liang X."/>
            <person name="Fu R."/>
            <person name="Li Q."/>
            <person name="Zhang J."/>
            <person name="Yu X."/>
            <person name="Xie Z."/>
            <person name="Ding L."/>
            <person name="Guan P."/>
            <person name="Tang J."/>
            <person name="Liang Y."/>
            <person name="Wang S."/>
            <person name="Deng Q."/>
            <person name="Li S."/>
            <person name="Zhu J."/>
            <person name="Wang L."/>
            <person name="Liu H."/>
            <person name="Li P."/>
        </authorList>
    </citation>
    <scope>NUCLEOTIDE SEQUENCE [LARGE SCALE GENOMIC DNA]</scope>
    <source>
        <strain evidence="7">AG-1 IA</strain>
    </source>
</reference>
<dbReference type="SUPFAM" id="SSF52833">
    <property type="entry name" value="Thioredoxin-like"/>
    <property type="match status" value="2"/>
</dbReference>
<dbReference type="InterPro" id="IPR051063">
    <property type="entry name" value="PDI"/>
</dbReference>
<organism evidence="6 7">
    <name type="scientific">Thanatephorus cucumeris (strain AG1-IA)</name>
    <name type="common">Rice sheath blight fungus</name>
    <name type="synonym">Rhizoctonia solani</name>
    <dbReference type="NCBI Taxonomy" id="983506"/>
    <lineage>
        <taxon>Eukaryota</taxon>
        <taxon>Fungi</taxon>
        <taxon>Dikarya</taxon>
        <taxon>Basidiomycota</taxon>
        <taxon>Agaricomycotina</taxon>
        <taxon>Agaricomycetes</taxon>
        <taxon>Cantharellales</taxon>
        <taxon>Ceratobasidiaceae</taxon>
        <taxon>Rhizoctonia</taxon>
        <taxon>Rhizoctonia solani AG-1</taxon>
    </lineage>
</organism>
<feature type="region of interest" description="Disordered" evidence="3">
    <location>
        <begin position="953"/>
        <end position="995"/>
    </location>
</feature>
<dbReference type="PANTHER" id="PTHR45672">
    <property type="entry name" value="PROTEIN DISULFIDE-ISOMERASE C17H9.14C-RELATED"/>
    <property type="match status" value="1"/>
</dbReference>
<accession>L8WNX4</accession>
<keyword evidence="7" id="KW-1185">Reference proteome</keyword>
<dbReference type="GO" id="GO:0003756">
    <property type="term" value="F:protein disulfide isomerase activity"/>
    <property type="evidence" value="ECO:0007669"/>
    <property type="project" value="TreeGrafter"/>
</dbReference>
<dbReference type="GO" id="GO:0006457">
    <property type="term" value="P:protein folding"/>
    <property type="evidence" value="ECO:0007669"/>
    <property type="project" value="TreeGrafter"/>
</dbReference>
<dbReference type="AlphaFoldDB" id="L8WNX4"/>
<dbReference type="EMBL" id="AFRT01001656">
    <property type="protein sequence ID" value="ELU39685.1"/>
    <property type="molecule type" value="Genomic_DNA"/>
</dbReference>
<dbReference type="GO" id="GO:0005783">
    <property type="term" value="C:endoplasmic reticulum"/>
    <property type="evidence" value="ECO:0007669"/>
    <property type="project" value="TreeGrafter"/>
</dbReference>
<feature type="domain" description="Thioredoxin" evidence="5">
    <location>
        <begin position="153"/>
        <end position="269"/>
    </location>
</feature>
<gene>
    <name evidence="6" type="ORF">AG1IA_06277</name>
</gene>
<dbReference type="PROSITE" id="PS00194">
    <property type="entry name" value="THIOREDOXIN_1"/>
    <property type="match status" value="2"/>
</dbReference>
<feature type="chain" id="PRO_5003996842" evidence="4">
    <location>
        <begin position="28"/>
        <end position="1147"/>
    </location>
</feature>
<evidence type="ECO:0000259" key="5">
    <source>
        <dbReference type="PROSITE" id="PS51352"/>
    </source>
</evidence>
<dbReference type="Proteomes" id="UP000011668">
    <property type="component" value="Unassembled WGS sequence"/>
</dbReference>
<dbReference type="OrthoDB" id="72053at2759"/>
<proteinExistence type="inferred from homology"/>
<evidence type="ECO:0000313" key="7">
    <source>
        <dbReference type="Proteomes" id="UP000011668"/>
    </source>
</evidence>
<evidence type="ECO:0000256" key="1">
    <source>
        <dbReference type="ARBA" id="ARBA00006347"/>
    </source>
</evidence>
<comment type="similarity">
    <text evidence="1">Belongs to the protein disulfide isomerase family.</text>
</comment>
<sequence>MSLTSKFYATTLAVVLAILAIIPSTRGEHLTQADFTSSIGKGLWLVEFYSPYCPHCKRFAPAWDKVAKEKAPLEGISGFTMAQVNCIAQGGHGLSASHAVRGQLIILSGDLKLILLPRFKEGKKMEEYSGDRTPADLSSWIDKRVADYAQSSASESDSVSSTAHLNPSGEVVVLTPETFDKALSEGPIFIKFYAPWCGHCKKLAPVWTELATKTKGRVNIAEVNCEQYGSLCKSQSVDGYPIYHSGQKVDFRGSRKIEPLEQFVLRAVAPGVQSITIEEVDSVLKESVFFLDDIEEAAKPLLGTPVVYKPLLQSRNPDVFKKFDVDPADGPALIVVKDHETKPFSVLPLSAQTTVPILGAFFQHHRIPTLQQLTAENFPDVMKHPAKPLVVLAAIDMENMPKTQLGEEIKKLTSIAKRWQTSAVRLTDTRPTIFVWMDGDRWSKWLKSMYGIKREDMPTVVIVDHSRLLYYDADAGKARLKLERESIFAALESAYLGLLRPKHSENFVERTMRVSRSFMWCTLGPLHGRIHLSPPELWLASCQDRCGSFAALLTTISLPVHTNPLATSNGSHPTDSTELSYTILLPSPLISNLPMNSPCIVVSQYKLPSHATVSKGGHDLKPSDCASWLLNPQWPRRAPALSQSSPDGHTQQAPFTTLTQEEVMERYRDTMFDFTFPDTVDFRDLSTGELAATHRSTLVVEHGWKLRELAEKLEQIPTTPDNAASLAKCISKIETSLVEIGLWVEEQMIQQLMQGTNEVNSQFWCDKLVNRRCLIDQKGQSIGREIDCYSQDLIYSTSLQNSPKFLCCSRACRLNRQHRKCPRSQKLSVGYCILRNKTCFQICSDSKSSDAAAPIPFRSLISIIYPSQGYLGLNLCCTLCGGLENSGALRFREPPRYDPADLDCSASTWEHSTSTFERHTRRSGVLAGNSESRSAPEIFRPFDCRRTLGPSHTVPLSSTMSSCLRDPSNRSDLPVTSRANLKRRPNPSSIRSEADATGVQWLLSSEWTPGKPTGRGRRLTMPPGEAFKEIHDLFSLLSSHFRSSQLLNPEDKGLVTDGAYIEAKHYMMKLQALLDELRTLKVDSNQEDSKQGLLISIDSAISQAQTWVEQKRALALSQEEHSKIYWRARTERRARKTQDTRSMCVIS</sequence>
<evidence type="ECO:0000256" key="2">
    <source>
        <dbReference type="ARBA" id="ARBA00022729"/>
    </source>
</evidence>
<dbReference type="PROSITE" id="PS51352">
    <property type="entry name" value="THIOREDOXIN_2"/>
    <property type="match status" value="2"/>
</dbReference>
<dbReference type="HOGENOM" id="CLU_276956_0_0_1"/>
<comment type="caution">
    <text evidence="6">The sequence shown here is derived from an EMBL/GenBank/DDBJ whole genome shotgun (WGS) entry which is preliminary data.</text>
</comment>
<protein>
    <submittedName>
        <fullName evidence="6">Protein disulfide isomerase</fullName>
    </submittedName>
</protein>
<feature type="signal peptide" evidence="4">
    <location>
        <begin position="1"/>
        <end position="27"/>
    </location>
</feature>
<evidence type="ECO:0000313" key="6">
    <source>
        <dbReference type="EMBL" id="ELU39685.1"/>
    </source>
</evidence>
<dbReference type="CDD" id="cd02961">
    <property type="entry name" value="PDI_a_family"/>
    <property type="match status" value="2"/>
</dbReference>
<dbReference type="STRING" id="983506.L8WNX4"/>
<dbReference type="InterPro" id="IPR013766">
    <property type="entry name" value="Thioredoxin_domain"/>
</dbReference>
<name>L8WNX4_THACA</name>
<keyword evidence="6" id="KW-0413">Isomerase</keyword>
<dbReference type="Pfam" id="PF00085">
    <property type="entry name" value="Thioredoxin"/>
    <property type="match status" value="2"/>
</dbReference>
<dbReference type="PANTHER" id="PTHR45672:SF3">
    <property type="entry name" value="THIOREDOXIN DOMAIN-CONTAINING PROTEIN 5"/>
    <property type="match status" value="1"/>
</dbReference>
<evidence type="ECO:0000256" key="4">
    <source>
        <dbReference type="SAM" id="SignalP"/>
    </source>
</evidence>
<dbReference type="Gene3D" id="3.40.30.10">
    <property type="entry name" value="Glutaredoxin"/>
    <property type="match status" value="3"/>
</dbReference>
<keyword evidence="2 4" id="KW-0732">Signal</keyword>
<dbReference type="InterPro" id="IPR036249">
    <property type="entry name" value="Thioredoxin-like_sf"/>
</dbReference>
<dbReference type="InterPro" id="IPR017937">
    <property type="entry name" value="Thioredoxin_CS"/>
</dbReference>